<dbReference type="CDD" id="cd20707">
    <property type="entry name" value="MIX_III"/>
    <property type="match status" value="1"/>
</dbReference>
<protein>
    <recommendedName>
        <fullName evidence="2">Toxin VasX N-terminal region domain-containing protein</fullName>
    </recommendedName>
</protein>
<evidence type="ECO:0000313" key="3">
    <source>
        <dbReference type="EMBL" id="VVM44356.1"/>
    </source>
</evidence>
<organism evidence="3 4">
    <name type="scientific">Pseudomonas fluorescens</name>
    <dbReference type="NCBI Taxonomy" id="294"/>
    <lineage>
        <taxon>Bacteria</taxon>
        <taxon>Pseudomonadati</taxon>
        <taxon>Pseudomonadota</taxon>
        <taxon>Gammaproteobacteria</taxon>
        <taxon>Pseudomonadales</taxon>
        <taxon>Pseudomonadaceae</taxon>
        <taxon>Pseudomonas</taxon>
    </lineage>
</organism>
<dbReference type="EMBL" id="CABVHF010000001">
    <property type="protein sequence ID" value="VVM44356.1"/>
    <property type="molecule type" value="Genomic_DNA"/>
</dbReference>
<dbReference type="InterPro" id="IPR048126">
    <property type="entry name" value="Toxin_VasX"/>
</dbReference>
<dbReference type="NCBIfam" id="NF041559">
    <property type="entry name" value="BTH_I2691_fam"/>
    <property type="match status" value="1"/>
</dbReference>
<dbReference type="Pfam" id="PF20249">
    <property type="entry name" value="VasX_N"/>
    <property type="match status" value="1"/>
</dbReference>
<dbReference type="AlphaFoldDB" id="A0A5E6PLE0"/>
<keyword evidence="1" id="KW-0472">Membrane</keyword>
<feature type="transmembrane region" description="Helical" evidence="1">
    <location>
        <begin position="816"/>
        <end position="841"/>
    </location>
</feature>
<evidence type="ECO:0000259" key="2">
    <source>
        <dbReference type="Pfam" id="PF20249"/>
    </source>
</evidence>
<proteinExistence type="predicted"/>
<feature type="domain" description="Toxin VasX N-terminal region" evidence="2">
    <location>
        <begin position="30"/>
        <end position="168"/>
    </location>
</feature>
<reference evidence="3 4" key="1">
    <citation type="submission" date="2019-09" db="EMBL/GenBank/DDBJ databases">
        <authorList>
            <person name="Chandra G."/>
            <person name="Truman W A."/>
        </authorList>
    </citation>
    <scope>NUCLEOTIDE SEQUENCE [LARGE SCALE GENOMIC DNA]</scope>
    <source>
        <strain evidence="3">PS631</strain>
    </source>
</reference>
<name>A0A5E6PLE0_PSEFL</name>
<keyword evidence="1" id="KW-1133">Transmembrane helix</keyword>
<accession>A0A5E6PLE0</accession>
<dbReference type="InterPro" id="IPR046864">
    <property type="entry name" value="VasX_N"/>
</dbReference>
<sequence>MISMDKLFAINRAACEALSVPLAAGPAVSCTRSFTILPLRYAAVGGNSGLRERLPQLPDNLHHAHQAGALTQAAYAIRPLREGFLYVMEARRIGNRLLFLDPFRISADGSLAITSFDDPWQAPPASLTAQDVMRNLAWALTIHDVDDLIGLRLFYSPDPLSRATLMRLFHQASSLPAVNVAKYAAPSCSVPESHVLTYGQLDLVADFAAENDPDLRKMLDAQLSSTPKIMSLVASRQMLKPKPNSDTPRGIAIVVEDAIGITQDLNAWRNAGLEHLKGWLETTTPGAEPDKPGISNERKVLVAQAFTQLHAEFSERKVGALLSRHTQSLREYLTDGAQSLPPGPTREWWAQTREGILEVDAQFKRKDLEARAATGEFAKAFEERYLPRVDLPAMHVQLGWFETVSRDAQRQADARAGDHLMWLQHPRLLAALDLYDQEDLSSGLCFAHQTGLCVLGMEGTVKGAQLLSRWWQSGEVEASNLAMRAYVFNQKSVAEVLAKTQSDMRILHGPADDWQKLETALQQAKALAAQFSAIDGHLEQLAQHGHVNTAGALAWIGHLGREALSAGAPNAVDRALHRRLVTLLTASLGEQALNLRMAEHAQASHTPSPSRVAAPIMRRLDQAYVDSLNGAHSNSFYRLRVSSALLLLEASLLLLQGRREDKDRRFWSEVAAGALTSAAAGMELLAVGTEQALASLERRSASARGASISLGRYRVWGAAMASAGGAVSIAWDINDALSAGANYRDTRDLKKGMLAGAYSTRAFATFILLSGQGGIAFSQAGAYFRWLALNASSKHISGPAKLLAAFSKTLAGNRALLLLLSRMGWIGGVVAIGMTFTLLVIDENELEKWCEKCCFSRSKNTKFYELDQEELASFINAVSETL</sequence>
<dbReference type="RefSeq" id="WP_150569128.1">
    <property type="nucleotide sequence ID" value="NZ_CABVHF010000001.1"/>
</dbReference>
<dbReference type="OrthoDB" id="6178961at2"/>
<gene>
    <name evidence="3" type="ORF">PS631_00461</name>
</gene>
<evidence type="ECO:0000256" key="1">
    <source>
        <dbReference type="SAM" id="Phobius"/>
    </source>
</evidence>
<evidence type="ECO:0000313" key="4">
    <source>
        <dbReference type="Proteomes" id="UP000399692"/>
    </source>
</evidence>
<dbReference type="Proteomes" id="UP000399692">
    <property type="component" value="Unassembled WGS sequence"/>
</dbReference>
<keyword evidence="1" id="KW-0812">Transmembrane</keyword>